<evidence type="ECO:0000313" key="3">
    <source>
        <dbReference type="Proteomes" id="UP000789405"/>
    </source>
</evidence>
<feature type="region of interest" description="Disordered" evidence="1">
    <location>
        <begin position="40"/>
        <end position="62"/>
    </location>
</feature>
<name>A0A9N9NPT2_9GLOM</name>
<proteinExistence type="predicted"/>
<sequence length="62" mass="7025">ESIIKMKSESSLMEDLIAYPTELSKITSIDTEHERKDKLLSNKSKAQTIQFPMETTPTPPCI</sequence>
<accession>A0A9N9NPT2</accession>
<feature type="non-terminal residue" evidence="2">
    <location>
        <position position="1"/>
    </location>
</feature>
<comment type="caution">
    <text evidence="2">The sequence shown here is derived from an EMBL/GenBank/DDBJ whole genome shotgun (WGS) entry which is preliminary data.</text>
</comment>
<reference evidence="2" key="1">
    <citation type="submission" date="2021-06" db="EMBL/GenBank/DDBJ databases">
        <authorList>
            <person name="Kallberg Y."/>
            <person name="Tangrot J."/>
            <person name="Rosling A."/>
        </authorList>
    </citation>
    <scope>NUCLEOTIDE SEQUENCE</scope>
    <source>
        <strain evidence="2">MA453B</strain>
    </source>
</reference>
<dbReference type="Proteomes" id="UP000789405">
    <property type="component" value="Unassembled WGS sequence"/>
</dbReference>
<dbReference type="AlphaFoldDB" id="A0A9N9NPT2"/>
<dbReference type="EMBL" id="CAJVPY010015181">
    <property type="protein sequence ID" value="CAG8750379.1"/>
    <property type="molecule type" value="Genomic_DNA"/>
</dbReference>
<feature type="compositionally biased region" description="Polar residues" evidence="1">
    <location>
        <begin position="41"/>
        <end position="56"/>
    </location>
</feature>
<protein>
    <submittedName>
        <fullName evidence="2">482_t:CDS:1</fullName>
    </submittedName>
</protein>
<evidence type="ECO:0000256" key="1">
    <source>
        <dbReference type="SAM" id="MobiDB-lite"/>
    </source>
</evidence>
<keyword evidence="3" id="KW-1185">Reference proteome</keyword>
<gene>
    <name evidence="2" type="ORF">DERYTH_LOCUS16835</name>
</gene>
<organism evidence="2 3">
    <name type="scientific">Dentiscutata erythropus</name>
    <dbReference type="NCBI Taxonomy" id="1348616"/>
    <lineage>
        <taxon>Eukaryota</taxon>
        <taxon>Fungi</taxon>
        <taxon>Fungi incertae sedis</taxon>
        <taxon>Mucoromycota</taxon>
        <taxon>Glomeromycotina</taxon>
        <taxon>Glomeromycetes</taxon>
        <taxon>Diversisporales</taxon>
        <taxon>Gigasporaceae</taxon>
        <taxon>Dentiscutata</taxon>
    </lineage>
</organism>
<evidence type="ECO:0000313" key="2">
    <source>
        <dbReference type="EMBL" id="CAG8750379.1"/>
    </source>
</evidence>